<proteinExistence type="predicted"/>
<reference evidence="1" key="1">
    <citation type="submission" date="2020-12" db="EMBL/GenBank/DDBJ databases">
        <authorList>
            <person name="Kotta-Loizou I."/>
        </authorList>
    </citation>
    <scope>NUCLEOTIDE SEQUENCE</scope>
</reference>
<protein>
    <submittedName>
        <fullName evidence="1">Putative scaffold protein</fullName>
    </submittedName>
</protein>
<name>A0A7R9NGG4_9VIRU</name>
<accession>A0A7R9NGG4</accession>
<evidence type="ECO:0000313" key="1">
    <source>
        <dbReference type="EMBL" id="CAD7829824.1"/>
    </source>
</evidence>
<gene>
    <name evidence="1" type="primary">putative scaffold protein ORF</name>
</gene>
<sequence>MADLARLRAILLEPRSYSPAIGAVIYHLSSSATQPLLLDTESVKLTVDWLASAPRNLYGDLLGSVGVTSDDLAWIAGQLDDAACARAATYANAMIAADGEWDRETRDTYGTAVATHSVGAARVASQTSAEFAALDCLSAAGYAGVDDAVAAVADIRRVYPNTFSVVSRQMARSRHAAVCRMVLRDGSVRIAVSPWCLSRRHAIAVLAIHLHDLRRAIVEDRLVRRATTVKTFAARTSLQAVRDLTAPALALLTRYSYDSTQMAFVDSTGSVVQSMGSRAPHVAVAFAAVFTRGSADPLLDLADARAAVGTRVCADDPHPQAVLDYYELADNPWSAFSLFSRALGVFRDNRAATPWGDRVNKGAMLGYPARGRTRHDRNTAACVNRVEEIAATVRHAGGDLSSTLIVVEWGGVYAHAVVMAAAAVAGLDIALDVADSGVDVPGSDVYGESEDPPHHYQLYLASAKRRNLPRLPTVDYAAGTPLVTKIQMVYDAVNTPSDPVNIVYLNGGVTRTRPTPVSVCSDSLARLSAVRFAAPTTAMFMAATEVLLPPVCHLHSRGDPAVFLDTAGLVDGQCDYCVGFSRAASAVLSMMTDEVRLVKARAVFAHNSHFSVEWCPRFSDPGGATLQTLDACMAANALRNHVYAEPPPEPVPGRDITSPELMELMTQPIAVVHAALSGGDCPRVADDDAMTVAASVA</sequence>
<dbReference type="EMBL" id="LR991939">
    <property type="protein sequence ID" value="CAD7829824.1"/>
    <property type="molecule type" value="Genomic_RNA"/>
</dbReference>
<organism evidence="1">
    <name type="scientific">Beauveria bassiana polymycovirus 3</name>
    <dbReference type="NCBI Taxonomy" id="1740648"/>
    <lineage>
        <taxon>Viruses</taxon>
        <taxon>Riboviria</taxon>
        <taxon>Riboviria incertae sedis</taxon>
        <taxon>Polymycoviridae</taxon>
        <taxon>Polymycovirus</taxon>
    </lineage>
</organism>